<dbReference type="Pfam" id="PF00560">
    <property type="entry name" value="LRR_1"/>
    <property type="match status" value="1"/>
</dbReference>
<comment type="caution">
    <text evidence="1">The sequence shown here is derived from an EMBL/GenBank/DDBJ whole genome shotgun (WGS) entry which is preliminary data.</text>
</comment>
<organism evidence="1 2">
    <name type="scientific">Clavelina lepadiformis</name>
    <name type="common">Light-bulb sea squirt</name>
    <name type="synonym">Ascidia lepadiformis</name>
    <dbReference type="NCBI Taxonomy" id="159417"/>
    <lineage>
        <taxon>Eukaryota</taxon>
        <taxon>Metazoa</taxon>
        <taxon>Chordata</taxon>
        <taxon>Tunicata</taxon>
        <taxon>Ascidiacea</taxon>
        <taxon>Aplousobranchia</taxon>
        <taxon>Clavelinidae</taxon>
        <taxon>Clavelina</taxon>
    </lineage>
</organism>
<dbReference type="EMBL" id="CAWYQH010000103">
    <property type="protein sequence ID" value="CAK8686710.1"/>
    <property type="molecule type" value="Genomic_DNA"/>
</dbReference>
<sequence>MMSQPSTSIVLNPPFQLSLEFRANDLEKKACQRMSEWCCLNEQENVAKVLEERTLRQTETARSFHRRYKNNSTCKMLLICEAYHFLCKYNAESWLQRRYLAARNSDLTFNLFGIEWQEHQLDAFSKILESINYESMKILNLSGCSLTDEKFSTVVGVLKHKQIVQLDLSNNNFTGKLFKTMYKTELLENIKGVLDLREAFKSKGRSRNATSTEREELEFELFRLKRKDCSSCAIVVDDETVYCNYPVCVTSLYIVRKKAYGEYSNIGLTQRSQTNLPLQPFPVLALVLIAALLVNHEVRNFIRWRITS</sequence>
<keyword evidence="2" id="KW-1185">Reference proteome</keyword>
<evidence type="ECO:0000313" key="1">
    <source>
        <dbReference type="EMBL" id="CAK8686710.1"/>
    </source>
</evidence>
<name>A0ABP0G565_CLALP</name>
<dbReference type="InterPro" id="IPR001611">
    <property type="entry name" value="Leu-rich_rpt"/>
</dbReference>
<reference evidence="1 2" key="1">
    <citation type="submission" date="2024-02" db="EMBL/GenBank/DDBJ databases">
        <authorList>
            <person name="Daric V."/>
            <person name="Darras S."/>
        </authorList>
    </citation>
    <scope>NUCLEOTIDE SEQUENCE [LARGE SCALE GENOMIC DNA]</scope>
</reference>
<accession>A0ABP0G565</accession>
<dbReference type="InterPro" id="IPR032675">
    <property type="entry name" value="LRR_dom_sf"/>
</dbReference>
<dbReference type="SUPFAM" id="SSF52047">
    <property type="entry name" value="RNI-like"/>
    <property type="match status" value="1"/>
</dbReference>
<protein>
    <submittedName>
        <fullName evidence="1">Uncharacterized protein</fullName>
    </submittedName>
</protein>
<evidence type="ECO:0000313" key="2">
    <source>
        <dbReference type="Proteomes" id="UP001642483"/>
    </source>
</evidence>
<dbReference type="Proteomes" id="UP001642483">
    <property type="component" value="Unassembled WGS sequence"/>
</dbReference>
<proteinExistence type="predicted"/>
<dbReference type="Gene3D" id="3.80.10.10">
    <property type="entry name" value="Ribonuclease Inhibitor"/>
    <property type="match status" value="1"/>
</dbReference>
<gene>
    <name evidence="1" type="ORF">CVLEPA_LOCUS18634</name>
</gene>